<feature type="non-terminal residue" evidence="5">
    <location>
        <position position="456"/>
    </location>
</feature>
<dbReference type="InterPro" id="IPR001461">
    <property type="entry name" value="Aspartic_peptidase_A1"/>
</dbReference>
<keyword evidence="2 3" id="KW-0064">Aspartyl protease</keyword>
<dbReference type="CDD" id="cd05471">
    <property type="entry name" value="pepsin_like"/>
    <property type="match status" value="1"/>
</dbReference>
<dbReference type="InterPro" id="IPR034164">
    <property type="entry name" value="Pepsin-like_dom"/>
</dbReference>
<evidence type="ECO:0000256" key="2">
    <source>
        <dbReference type="ARBA" id="ARBA00022750"/>
    </source>
</evidence>
<organism evidence="5 6">
    <name type="scientific">Gigaspora margarita</name>
    <dbReference type="NCBI Taxonomy" id="4874"/>
    <lineage>
        <taxon>Eukaryota</taxon>
        <taxon>Fungi</taxon>
        <taxon>Fungi incertae sedis</taxon>
        <taxon>Mucoromycota</taxon>
        <taxon>Glomeromycotina</taxon>
        <taxon>Glomeromycetes</taxon>
        <taxon>Diversisporales</taxon>
        <taxon>Gigasporaceae</taxon>
        <taxon>Gigaspora</taxon>
    </lineage>
</organism>
<sequence length="456" mass="50179">IGILFAVQNGNIILYGGSIGSNLGSQALPDLAVLDTNIWEWSIPSISQLNASPPLTFHSAVLYKFYMIISFVSTKTSHTTQTTVNSNSSSNNVNYGLIIGISVAAEAIPITNEDTSIFRIDLKRRGISKTISNKSRLKLQQSQIIHKYSKLSKRDLQESSTSLPLVNEYYMDGCYYGTIIIGGQYFTVDFDTGSSDLWVPAIQCKFSECLFHNRFDPKMSPTFVLAPHPNNFTMVYGLDDDTSTVVCGYIGRDTVTLGGITVTNQTFGLATYDDLGYYEEDGVIGLAFPQLSIFEAPSVIQTMKDQKKINKALIAFHLGRHKLVPDDKSFADIGGVDPNAYVGEIVYNNLLDSLSCMGYWAITMDDVCVDQVSLGAANSAAIIDTVTLVFNNAPFEINPVELIIQEIKLGPLCQSAIQEMPEEIPSKIWLIGAFFLSNVYSVFDFDNHQIGFAKAK</sequence>
<evidence type="ECO:0000256" key="1">
    <source>
        <dbReference type="ARBA" id="ARBA00007447"/>
    </source>
</evidence>
<dbReference type="PRINTS" id="PR00792">
    <property type="entry name" value="PEPSIN"/>
</dbReference>
<feature type="domain" description="Peptidase A1" evidence="4">
    <location>
        <begin position="175"/>
        <end position="456"/>
    </location>
</feature>
<dbReference type="Gene3D" id="2.40.70.10">
    <property type="entry name" value="Acid Proteases"/>
    <property type="match status" value="3"/>
</dbReference>
<dbReference type="InterPro" id="IPR001969">
    <property type="entry name" value="Aspartic_peptidase_AS"/>
</dbReference>
<protein>
    <submittedName>
        <fullName evidence="5">44731_t:CDS:1</fullName>
    </submittedName>
</protein>
<keyword evidence="3" id="KW-0378">Hydrolase</keyword>
<keyword evidence="3" id="KW-0645">Protease</keyword>
<dbReference type="PANTHER" id="PTHR47966">
    <property type="entry name" value="BETA-SITE APP-CLEAVING ENZYME, ISOFORM A-RELATED"/>
    <property type="match status" value="1"/>
</dbReference>
<dbReference type="PANTHER" id="PTHR47966:SF51">
    <property type="entry name" value="BETA-SITE APP-CLEAVING ENZYME, ISOFORM A-RELATED"/>
    <property type="match status" value="1"/>
</dbReference>
<dbReference type="PROSITE" id="PS00141">
    <property type="entry name" value="ASP_PROTEASE"/>
    <property type="match status" value="1"/>
</dbReference>
<name>A0ABN7VL57_GIGMA</name>
<proteinExistence type="inferred from homology"/>
<evidence type="ECO:0000256" key="3">
    <source>
        <dbReference type="RuleBase" id="RU000454"/>
    </source>
</evidence>
<gene>
    <name evidence="5" type="ORF">GMARGA_LOCUS20077</name>
</gene>
<dbReference type="PROSITE" id="PS51767">
    <property type="entry name" value="PEPTIDASE_A1"/>
    <property type="match status" value="1"/>
</dbReference>
<evidence type="ECO:0000313" key="5">
    <source>
        <dbReference type="EMBL" id="CAG8783602.1"/>
    </source>
</evidence>
<comment type="similarity">
    <text evidence="1 3">Belongs to the peptidase A1 family.</text>
</comment>
<evidence type="ECO:0000259" key="4">
    <source>
        <dbReference type="PROSITE" id="PS51767"/>
    </source>
</evidence>
<feature type="non-terminal residue" evidence="5">
    <location>
        <position position="1"/>
    </location>
</feature>
<evidence type="ECO:0000313" key="6">
    <source>
        <dbReference type="Proteomes" id="UP000789901"/>
    </source>
</evidence>
<dbReference type="EMBL" id="CAJVQB010017291">
    <property type="protein sequence ID" value="CAG8783602.1"/>
    <property type="molecule type" value="Genomic_DNA"/>
</dbReference>
<dbReference type="SUPFAM" id="SSF50630">
    <property type="entry name" value="Acid proteases"/>
    <property type="match status" value="1"/>
</dbReference>
<dbReference type="Proteomes" id="UP000789901">
    <property type="component" value="Unassembled WGS sequence"/>
</dbReference>
<comment type="caution">
    <text evidence="5">The sequence shown here is derived from an EMBL/GenBank/DDBJ whole genome shotgun (WGS) entry which is preliminary data.</text>
</comment>
<dbReference type="InterPro" id="IPR021109">
    <property type="entry name" value="Peptidase_aspartic_dom_sf"/>
</dbReference>
<reference evidence="5 6" key="1">
    <citation type="submission" date="2021-06" db="EMBL/GenBank/DDBJ databases">
        <authorList>
            <person name="Kallberg Y."/>
            <person name="Tangrot J."/>
            <person name="Rosling A."/>
        </authorList>
    </citation>
    <scope>NUCLEOTIDE SEQUENCE [LARGE SCALE GENOMIC DNA]</scope>
    <source>
        <strain evidence="5 6">120-4 pot B 10/14</strain>
    </source>
</reference>
<accession>A0ABN7VL57</accession>
<dbReference type="InterPro" id="IPR033121">
    <property type="entry name" value="PEPTIDASE_A1"/>
</dbReference>
<keyword evidence="6" id="KW-1185">Reference proteome</keyword>
<dbReference type="Pfam" id="PF00026">
    <property type="entry name" value="Asp"/>
    <property type="match status" value="1"/>
</dbReference>